<dbReference type="WBParaSite" id="PEQ_0000462401-mRNA-1">
    <property type="protein sequence ID" value="PEQ_0000462401-mRNA-1"/>
    <property type="gene ID" value="PEQ_0000462401"/>
</dbReference>
<accession>A0A914RRP5</accession>
<reference evidence="2" key="1">
    <citation type="submission" date="2022-11" db="UniProtKB">
        <authorList>
            <consortium name="WormBaseParasite"/>
        </authorList>
    </citation>
    <scope>IDENTIFICATION</scope>
</reference>
<organism evidence="1 2">
    <name type="scientific">Parascaris equorum</name>
    <name type="common">Equine roundworm</name>
    <dbReference type="NCBI Taxonomy" id="6256"/>
    <lineage>
        <taxon>Eukaryota</taxon>
        <taxon>Metazoa</taxon>
        <taxon>Ecdysozoa</taxon>
        <taxon>Nematoda</taxon>
        <taxon>Chromadorea</taxon>
        <taxon>Rhabditida</taxon>
        <taxon>Spirurina</taxon>
        <taxon>Ascaridomorpha</taxon>
        <taxon>Ascaridoidea</taxon>
        <taxon>Ascarididae</taxon>
        <taxon>Parascaris</taxon>
    </lineage>
</organism>
<sequence length="118" mass="13529">MGVEKHPMNEVFFYDHKAHAQQLEPYRIDQALLKHKSSLFGGSQSIMIYVSATTKAKSNAAQIIAELLAAFEKFMREESHEHLRLRRSHSGEWRLDGRSPVEVFFEKVIVDVSERGAT</sequence>
<dbReference type="Proteomes" id="UP000887564">
    <property type="component" value="Unplaced"/>
</dbReference>
<keyword evidence="1" id="KW-1185">Reference proteome</keyword>
<name>A0A914RRP5_PAREQ</name>
<evidence type="ECO:0000313" key="1">
    <source>
        <dbReference type="Proteomes" id="UP000887564"/>
    </source>
</evidence>
<protein>
    <submittedName>
        <fullName evidence="2">Uncharacterized protein</fullName>
    </submittedName>
</protein>
<dbReference type="AlphaFoldDB" id="A0A914RRP5"/>
<evidence type="ECO:0000313" key="2">
    <source>
        <dbReference type="WBParaSite" id="PEQ_0000462401-mRNA-1"/>
    </source>
</evidence>
<proteinExistence type="predicted"/>